<dbReference type="PaxDb" id="3218-PP1S100_75V6.1"/>
<feature type="chain" id="PRO_5044576248" evidence="3">
    <location>
        <begin position="23"/>
        <end position="399"/>
    </location>
</feature>
<evidence type="ECO:0000256" key="3">
    <source>
        <dbReference type="SAM" id="SignalP"/>
    </source>
</evidence>
<sequence>MTKMGWWEWIMGLFVIVWDSLCQRISSVTLQPGLPTLSLSHLTCIITSCSPGIALETARHLAKSGAHVVFAVADVDAVRELIARWEDESTGYTNPPLNCEVMKMDCLVLDSVRKFSVDWEARKLPLNVLINISSSSYMDDTKNLSRDGYEHHMQVNHLAPALLSLLMLPSLLRGSPSRVVMVNSVVHHIGHLDADDLNLSGNKKRWNTLTAHANSKLAQLLFSNLLQRRLPKETGIDIICMHPGQVVNETATGWRGIIQKIQFNLFSPLEGARSLLFCVTDKQVQDYARALRSISYPLAPYFGSDCRPCAVARQVHDMHKANLVWQETLRLVGIPVEVVEEAVNESDPVDVTGDVKYMDVFPEVSNDEGLDFLLGSSNDNDDSFGGLDAQFLQTDFGHS</sequence>
<name>A0A2K1INV0_PHYPA</name>
<keyword evidence="2" id="KW-0560">Oxidoreductase</keyword>
<feature type="signal peptide" evidence="3">
    <location>
        <begin position="1"/>
        <end position="22"/>
    </location>
</feature>
<evidence type="ECO:0000313" key="5">
    <source>
        <dbReference type="EnsemblPlants" id="Pp3c22_17570V3.1"/>
    </source>
</evidence>
<dbReference type="OMA" id="MLSAYCH"/>
<dbReference type="Gramene" id="Pp3c22_17570V3.2">
    <property type="protein sequence ID" value="Pp3c22_17570V3.2"/>
    <property type="gene ID" value="Pp3c22_17570"/>
</dbReference>
<reference evidence="5" key="3">
    <citation type="submission" date="2020-12" db="UniProtKB">
        <authorList>
            <consortium name="EnsemblPlants"/>
        </authorList>
    </citation>
    <scope>IDENTIFICATION</scope>
</reference>
<reference evidence="4 6" key="1">
    <citation type="journal article" date="2008" name="Science">
        <title>The Physcomitrella genome reveals evolutionary insights into the conquest of land by plants.</title>
        <authorList>
            <person name="Rensing S."/>
            <person name="Lang D."/>
            <person name="Zimmer A."/>
            <person name="Terry A."/>
            <person name="Salamov A."/>
            <person name="Shapiro H."/>
            <person name="Nishiyama T."/>
            <person name="Perroud P.-F."/>
            <person name="Lindquist E."/>
            <person name="Kamisugi Y."/>
            <person name="Tanahashi T."/>
            <person name="Sakakibara K."/>
            <person name="Fujita T."/>
            <person name="Oishi K."/>
            <person name="Shin-I T."/>
            <person name="Kuroki Y."/>
            <person name="Toyoda A."/>
            <person name="Suzuki Y."/>
            <person name="Hashimoto A."/>
            <person name="Yamaguchi K."/>
            <person name="Sugano A."/>
            <person name="Kohara Y."/>
            <person name="Fujiyama A."/>
            <person name="Anterola A."/>
            <person name="Aoki S."/>
            <person name="Ashton N."/>
            <person name="Barbazuk W.B."/>
            <person name="Barker E."/>
            <person name="Bennetzen J."/>
            <person name="Bezanilla M."/>
            <person name="Blankenship R."/>
            <person name="Cho S.H."/>
            <person name="Dutcher S."/>
            <person name="Estelle M."/>
            <person name="Fawcett J.A."/>
            <person name="Gundlach H."/>
            <person name="Hanada K."/>
            <person name="Heyl A."/>
            <person name="Hicks K.A."/>
            <person name="Hugh J."/>
            <person name="Lohr M."/>
            <person name="Mayer K."/>
            <person name="Melkozernov A."/>
            <person name="Murata T."/>
            <person name="Nelson D."/>
            <person name="Pils B."/>
            <person name="Prigge M."/>
            <person name="Reiss B."/>
            <person name="Renner T."/>
            <person name="Rombauts S."/>
            <person name="Rushton P."/>
            <person name="Sanderfoot A."/>
            <person name="Schween G."/>
            <person name="Shiu S.-H."/>
            <person name="Stueber K."/>
            <person name="Theodoulou F.L."/>
            <person name="Tu H."/>
            <person name="Van de Peer Y."/>
            <person name="Verrier P.J."/>
            <person name="Waters E."/>
            <person name="Wood A."/>
            <person name="Yang L."/>
            <person name="Cove D."/>
            <person name="Cuming A."/>
            <person name="Hasebe M."/>
            <person name="Lucas S."/>
            <person name="Mishler D.B."/>
            <person name="Reski R."/>
            <person name="Grigoriev I."/>
            <person name="Quatrano R.S."/>
            <person name="Boore J.L."/>
        </authorList>
    </citation>
    <scope>NUCLEOTIDE SEQUENCE [LARGE SCALE GENOMIC DNA]</scope>
    <source>
        <strain evidence="5 6">cv. Gransden 2004</strain>
    </source>
</reference>
<dbReference type="InterPro" id="IPR002347">
    <property type="entry name" value="SDR_fam"/>
</dbReference>
<organism evidence="4">
    <name type="scientific">Physcomitrium patens</name>
    <name type="common">Spreading-leaved earth moss</name>
    <name type="synonym">Physcomitrella patens</name>
    <dbReference type="NCBI Taxonomy" id="3218"/>
    <lineage>
        <taxon>Eukaryota</taxon>
        <taxon>Viridiplantae</taxon>
        <taxon>Streptophyta</taxon>
        <taxon>Embryophyta</taxon>
        <taxon>Bryophyta</taxon>
        <taxon>Bryophytina</taxon>
        <taxon>Bryopsida</taxon>
        <taxon>Funariidae</taxon>
        <taxon>Funariales</taxon>
        <taxon>Funariaceae</taxon>
        <taxon>Physcomitrium</taxon>
    </lineage>
</organism>
<dbReference type="PANTHER" id="PTHR24320">
    <property type="entry name" value="RETINOL DEHYDROGENASE"/>
    <property type="match status" value="1"/>
</dbReference>
<dbReference type="Proteomes" id="UP000006727">
    <property type="component" value="Chromosome 22"/>
</dbReference>
<comment type="similarity">
    <text evidence="1">Belongs to the short-chain dehydrogenases/reductases (SDR) family.</text>
</comment>
<dbReference type="EnsemblPlants" id="Pp3c22_17570V3.2">
    <property type="protein sequence ID" value="Pp3c22_17570V3.2"/>
    <property type="gene ID" value="Pp3c22_17570"/>
</dbReference>
<dbReference type="EnsemblPlants" id="Pp3c22_17570V3.1">
    <property type="protein sequence ID" value="Pp3c22_17570V3.1"/>
    <property type="gene ID" value="Pp3c22_17570"/>
</dbReference>
<dbReference type="RefSeq" id="XP_024361346.1">
    <property type="nucleotide sequence ID" value="XM_024505578.2"/>
</dbReference>
<dbReference type="GeneID" id="112275317"/>
<dbReference type="Gene3D" id="3.40.50.720">
    <property type="entry name" value="NAD(P)-binding Rossmann-like Domain"/>
    <property type="match status" value="1"/>
</dbReference>
<dbReference type="AlphaFoldDB" id="A0A2K1INV0"/>
<dbReference type="PANTHER" id="PTHR24320:SF148">
    <property type="entry name" value="NAD(P)-BINDING ROSSMANN-FOLD SUPERFAMILY PROTEIN"/>
    <property type="match status" value="1"/>
</dbReference>
<accession>A0A2K1INV0</accession>
<evidence type="ECO:0000256" key="1">
    <source>
        <dbReference type="ARBA" id="ARBA00006484"/>
    </source>
</evidence>
<dbReference type="STRING" id="3218.A0A2K1INV0"/>
<gene>
    <name evidence="5" type="primary">LOC112275317</name>
    <name evidence="4" type="ORF">PHYPA_027270</name>
</gene>
<reference evidence="4 6" key="2">
    <citation type="journal article" date="2018" name="Plant J.">
        <title>The Physcomitrella patens chromosome-scale assembly reveals moss genome structure and evolution.</title>
        <authorList>
            <person name="Lang D."/>
            <person name="Ullrich K.K."/>
            <person name="Murat F."/>
            <person name="Fuchs J."/>
            <person name="Jenkins J."/>
            <person name="Haas F.B."/>
            <person name="Piednoel M."/>
            <person name="Gundlach H."/>
            <person name="Van Bel M."/>
            <person name="Meyberg R."/>
            <person name="Vives C."/>
            <person name="Morata J."/>
            <person name="Symeonidi A."/>
            <person name="Hiss M."/>
            <person name="Muchero W."/>
            <person name="Kamisugi Y."/>
            <person name="Saleh O."/>
            <person name="Blanc G."/>
            <person name="Decker E.L."/>
            <person name="van Gessel N."/>
            <person name="Grimwood J."/>
            <person name="Hayes R.D."/>
            <person name="Graham S.W."/>
            <person name="Gunter L.E."/>
            <person name="McDaniel S.F."/>
            <person name="Hoernstein S.N.W."/>
            <person name="Larsson A."/>
            <person name="Li F.W."/>
            <person name="Perroud P.F."/>
            <person name="Phillips J."/>
            <person name="Ranjan P."/>
            <person name="Rokshar D.S."/>
            <person name="Rothfels C.J."/>
            <person name="Schneider L."/>
            <person name="Shu S."/>
            <person name="Stevenson D.W."/>
            <person name="Thummler F."/>
            <person name="Tillich M."/>
            <person name="Villarreal Aguilar J.C."/>
            <person name="Widiez T."/>
            <person name="Wong G.K."/>
            <person name="Wymore A."/>
            <person name="Zhang Y."/>
            <person name="Zimmer A.D."/>
            <person name="Quatrano R.S."/>
            <person name="Mayer K.F.X."/>
            <person name="Goodstein D."/>
            <person name="Casacuberta J.M."/>
            <person name="Vandepoele K."/>
            <person name="Reski R."/>
            <person name="Cuming A.C."/>
            <person name="Tuskan G.A."/>
            <person name="Maumus F."/>
            <person name="Salse J."/>
            <person name="Schmutz J."/>
            <person name="Rensing S.A."/>
        </authorList>
    </citation>
    <scope>NUCLEOTIDE SEQUENCE [LARGE SCALE GENOMIC DNA]</scope>
    <source>
        <strain evidence="5 6">cv. Gransden 2004</strain>
    </source>
</reference>
<proteinExistence type="inferred from homology"/>
<evidence type="ECO:0000256" key="2">
    <source>
        <dbReference type="ARBA" id="ARBA00023002"/>
    </source>
</evidence>
<keyword evidence="6" id="KW-1185">Reference proteome</keyword>
<dbReference type="Pfam" id="PF00106">
    <property type="entry name" value="adh_short"/>
    <property type="match status" value="1"/>
</dbReference>
<evidence type="ECO:0000313" key="6">
    <source>
        <dbReference type="Proteomes" id="UP000006727"/>
    </source>
</evidence>
<dbReference type="EMBL" id="ABEU02000022">
    <property type="protein sequence ID" value="PNR30954.1"/>
    <property type="molecule type" value="Genomic_DNA"/>
</dbReference>
<dbReference type="Gramene" id="Pp3c22_17570V3.1">
    <property type="protein sequence ID" value="Pp3c22_17570V3.1"/>
    <property type="gene ID" value="Pp3c22_17570"/>
</dbReference>
<keyword evidence="3" id="KW-0732">Signal</keyword>
<protein>
    <submittedName>
        <fullName evidence="4 5">Uncharacterized protein</fullName>
    </submittedName>
</protein>
<dbReference type="SUPFAM" id="SSF51735">
    <property type="entry name" value="NAD(P)-binding Rossmann-fold domains"/>
    <property type="match status" value="1"/>
</dbReference>
<dbReference type="GO" id="GO:0016491">
    <property type="term" value="F:oxidoreductase activity"/>
    <property type="evidence" value="ECO:0007669"/>
    <property type="project" value="UniProtKB-KW"/>
</dbReference>
<dbReference type="InterPro" id="IPR036291">
    <property type="entry name" value="NAD(P)-bd_dom_sf"/>
</dbReference>
<evidence type="ECO:0000313" key="4">
    <source>
        <dbReference type="EMBL" id="PNR30954.1"/>
    </source>
</evidence>